<keyword evidence="2 6" id="KW-0349">Heme</keyword>
<dbReference type="InterPro" id="IPR051395">
    <property type="entry name" value="Cytochrome_c_Peroxidase/MauG"/>
</dbReference>
<name>A0ABR9CZ72_9GAMM</name>
<proteinExistence type="predicted"/>
<reference evidence="10 11" key="1">
    <citation type="submission" date="2020-09" db="EMBL/GenBank/DDBJ databases">
        <title>Methylomonas albis sp. nov. and Methylomonas fluvii sp. nov.: Two cold-adapted methanotrophs from the River Elbe and an amended description of Methylovulum psychrotolerans strain Eb1.</title>
        <authorList>
            <person name="Bussmann I.K."/>
            <person name="Klings K.-W."/>
            <person name="Warnstedt J."/>
            <person name="Hoppert M."/>
            <person name="Saborowski A."/>
            <person name="Horn F."/>
            <person name="Liebner S."/>
        </authorList>
    </citation>
    <scope>NUCLEOTIDE SEQUENCE [LARGE SCALE GENOMIC DNA]</scope>
    <source>
        <strain evidence="10 11">EbA</strain>
    </source>
</reference>
<comment type="subcellular location">
    <subcellularLocation>
        <location evidence="1">Cell envelope</location>
    </subcellularLocation>
</comment>
<organism evidence="10 11">
    <name type="scientific">Methylomonas albis</name>
    <dbReference type="NCBI Taxonomy" id="1854563"/>
    <lineage>
        <taxon>Bacteria</taxon>
        <taxon>Pseudomonadati</taxon>
        <taxon>Pseudomonadota</taxon>
        <taxon>Gammaproteobacteria</taxon>
        <taxon>Methylococcales</taxon>
        <taxon>Methylococcaceae</taxon>
        <taxon>Methylomonas</taxon>
    </lineage>
</organism>
<evidence type="ECO:0000256" key="7">
    <source>
        <dbReference type="SAM" id="MobiDB-lite"/>
    </source>
</evidence>
<sequence length="751" mass="78798">MRAIFRIVLTGGLIVAALSARAAGPVPVSLRNVPTPPVPGLLDGDSPIVVDKAAAIALGKALFWDQNVGSDGQACASCHFSAGADGRIKNQINPGQNSRQPTGQTFDTLPSGTGGPNHTLRAEDFPLHRFSDPFNNASQVIYNSDDVVSSAGTFGGQFNGTSQFSGANDQCARRPDEVFNVGHVGTRRVEPRNTPTVINAVFNHRNFWDGRANNVFNGSSPWGPRDPDAGVWVKLNAKAVVKRRLNLINSALASQAVTPPVFNDVEMGCKGRGWPDIGRKLLSRQALQHQLVHPQDSVLGGLSFSAGSDFKQGLKATYKSLITQAFNSQYWAYSGTGKFGAPAIGGAAYNQMEANFSMFFGLAVQLYEATLVSDQSPFDLSPLDANMVPTWSNVADADRVASLKRGFNLFVNNNCSSCHTGPALSLAAVAANAALLNPTPGAVFGPPATPIAYGPNAFGPANIAAATGATRFGSPVTRDVANAGLPRLMDLGFSNIGASSPDADPGVSGADAFGQPLSYADQYVEYLLGNGAGVLDLPIDKVRACDFPTPLAVNLNVPIANVFLPSDGLQADGSREGVPRTANCTNPNKAYIPTVAAAQANRNGVKMSIATTAAFKVPTLRNVELTGPYMHDGGMATLAQVIEFYARHGNFVSDALHSLMGPISPGIANPQNIVDLTAFLNALTDERVRYQKSPFDHPQLTVAHGHVGNDLQAESGNVLDADLARDELLVLPAVGAAGADTPITPFLAPAP</sequence>
<dbReference type="GO" id="GO:0004601">
    <property type="term" value="F:peroxidase activity"/>
    <property type="evidence" value="ECO:0007669"/>
    <property type="project" value="UniProtKB-KW"/>
</dbReference>
<dbReference type="RefSeq" id="WP_192373675.1">
    <property type="nucleotide sequence ID" value="NZ_CAJHIV010000001.1"/>
</dbReference>
<keyword evidence="4" id="KW-0560">Oxidoreductase</keyword>
<evidence type="ECO:0000256" key="4">
    <source>
        <dbReference type="ARBA" id="ARBA00023002"/>
    </source>
</evidence>
<dbReference type="Gene3D" id="1.10.760.10">
    <property type="entry name" value="Cytochrome c-like domain"/>
    <property type="match status" value="2"/>
</dbReference>
<feature type="region of interest" description="Disordered" evidence="7">
    <location>
        <begin position="89"/>
        <end position="118"/>
    </location>
</feature>
<protein>
    <submittedName>
        <fullName evidence="10">Cytochrome C peroxidase</fullName>
    </submittedName>
</protein>
<evidence type="ECO:0000259" key="9">
    <source>
        <dbReference type="PROSITE" id="PS51007"/>
    </source>
</evidence>
<evidence type="ECO:0000256" key="1">
    <source>
        <dbReference type="ARBA" id="ARBA00004196"/>
    </source>
</evidence>
<dbReference type="PROSITE" id="PS51007">
    <property type="entry name" value="CYTC"/>
    <property type="match status" value="1"/>
</dbReference>
<feature type="signal peptide" evidence="8">
    <location>
        <begin position="1"/>
        <end position="22"/>
    </location>
</feature>
<dbReference type="PANTHER" id="PTHR30600">
    <property type="entry name" value="CYTOCHROME C PEROXIDASE-RELATED"/>
    <property type="match status" value="1"/>
</dbReference>
<dbReference type="InterPro" id="IPR009056">
    <property type="entry name" value="Cyt_c-like_dom"/>
</dbReference>
<dbReference type="EMBL" id="JACXSS010000001">
    <property type="protein sequence ID" value="MBD9355284.1"/>
    <property type="molecule type" value="Genomic_DNA"/>
</dbReference>
<dbReference type="Proteomes" id="UP000652176">
    <property type="component" value="Unassembled WGS sequence"/>
</dbReference>
<accession>A0ABR9CZ72</accession>
<dbReference type="SUPFAM" id="SSF46626">
    <property type="entry name" value="Cytochrome c"/>
    <property type="match status" value="2"/>
</dbReference>
<keyword evidence="5 6" id="KW-0408">Iron</keyword>
<comment type="caution">
    <text evidence="10">The sequence shown here is derived from an EMBL/GenBank/DDBJ whole genome shotgun (WGS) entry which is preliminary data.</text>
</comment>
<evidence type="ECO:0000256" key="8">
    <source>
        <dbReference type="SAM" id="SignalP"/>
    </source>
</evidence>
<evidence type="ECO:0000256" key="2">
    <source>
        <dbReference type="ARBA" id="ARBA00022617"/>
    </source>
</evidence>
<evidence type="ECO:0000256" key="3">
    <source>
        <dbReference type="ARBA" id="ARBA00022723"/>
    </source>
</evidence>
<evidence type="ECO:0000313" key="10">
    <source>
        <dbReference type="EMBL" id="MBD9355284.1"/>
    </source>
</evidence>
<evidence type="ECO:0000313" key="11">
    <source>
        <dbReference type="Proteomes" id="UP000652176"/>
    </source>
</evidence>
<feature type="chain" id="PRO_5046582619" evidence="8">
    <location>
        <begin position="23"/>
        <end position="751"/>
    </location>
</feature>
<dbReference type="InterPro" id="IPR036909">
    <property type="entry name" value="Cyt_c-like_dom_sf"/>
</dbReference>
<keyword evidence="8" id="KW-0732">Signal</keyword>
<feature type="domain" description="Cytochrome c" evidence="9">
    <location>
        <begin position="401"/>
        <end position="684"/>
    </location>
</feature>
<keyword evidence="11" id="KW-1185">Reference proteome</keyword>
<evidence type="ECO:0000256" key="5">
    <source>
        <dbReference type="ARBA" id="ARBA00023004"/>
    </source>
</evidence>
<keyword evidence="3 6" id="KW-0479">Metal-binding</keyword>
<evidence type="ECO:0000256" key="6">
    <source>
        <dbReference type="PROSITE-ProRule" id="PRU00433"/>
    </source>
</evidence>
<keyword evidence="10" id="KW-0575">Peroxidase</keyword>
<feature type="compositionally biased region" description="Polar residues" evidence="7">
    <location>
        <begin position="90"/>
        <end position="111"/>
    </location>
</feature>
<gene>
    <name evidence="10" type="ORF">IE877_05230</name>
</gene>
<dbReference type="InterPro" id="IPR004852">
    <property type="entry name" value="Di-haem_cyt_c_peroxidsae"/>
</dbReference>
<dbReference type="Pfam" id="PF03150">
    <property type="entry name" value="CCP_MauG"/>
    <property type="match status" value="1"/>
</dbReference>